<sequence>MPDEPEPTHEPSGPEAAEGPEPHVPEGLELARDITRATAGAATTPARRRRRPGSGGPPLPGRSDRAEGFTTGRHRVSGAHPDDRDPQLLDSTLAKLVGDRGWELDLRVRGVFARWPELVGEEVAQHCRPESFADGRLEVRTDATAWATQLRLLAPQLVRRLNEELGHGTVTVIEVRGPHGPSWTRGQRTVRGARGPRDTYG</sequence>
<dbReference type="InterPro" id="IPR007922">
    <property type="entry name" value="DciA-like"/>
</dbReference>
<evidence type="ECO:0000313" key="3">
    <source>
        <dbReference type="Proteomes" id="UP001500621"/>
    </source>
</evidence>
<name>A0ABP8WFM1_9ACTN</name>
<evidence type="ECO:0000313" key="2">
    <source>
        <dbReference type="EMBL" id="GAA4688125.1"/>
    </source>
</evidence>
<evidence type="ECO:0008006" key="4">
    <source>
        <dbReference type="Google" id="ProtNLM"/>
    </source>
</evidence>
<dbReference type="Proteomes" id="UP001500621">
    <property type="component" value="Unassembled WGS sequence"/>
</dbReference>
<comment type="caution">
    <text evidence="2">The sequence shown here is derived from an EMBL/GenBank/DDBJ whole genome shotgun (WGS) entry which is preliminary data.</text>
</comment>
<keyword evidence="3" id="KW-1185">Reference proteome</keyword>
<feature type="region of interest" description="Disordered" evidence="1">
    <location>
        <begin position="1"/>
        <end position="87"/>
    </location>
</feature>
<dbReference type="RefSeq" id="WP_345266744.1">
    <property type="nucleotide sequence ID" value="NZ_BAABIM010000002.1"/>
</dbReference>
<feature type="region of interest" description="Disordered" evidence="1">
    <location>
        <begin position="177"/>
        <end position="201"/>
    </location>
</feature>
<dbReference type="Pfam" id="PF05258">
    <property type="entry name" value="DciA"/>
    <property type="match status" value="1"/>
</dbReference>
<feature type="compositionally biased region" description="Low complexity" evidence="1">
    <location>
        <begin position="10"/>
        <end position="19"/>
    </location>
</feature>
<dbReference type="EMBL" id="BAABIM010000002">
    <property type="protein sequence ID" value="GAA4688125.1"/>
    <property type="molecule type" value="Genomic_DNA"/>
</dbReference>
<accession>A0ABP8WFM1</accession>
<protein>
    <recommendedName>
        <fullName evidence="4">DUF721 domain-containing protein</fullName>
    </recommendedName>
</protein>
<dbReference type="PANTHER" id="PTHR36456:SF1">
    <property type="entry name" value="UPF0232 PROTEIN SCO3875"/>
    <property type="match status" value="1"/>
</dbReference>
<feature type="compositionally biased region" description="Basic and acidic residues" evidence="1">
    <location>
        <begin position="20"/>
        <end position="35"/>
    </location>
</feature>
<feature type="compositionally biased region" description="Low complexity" evidence="1">
    <location>
        <begin position="36"/>
        <end position="45"/>
    </location>
</feature>
<gene>
    <name evidence="2" type="ORF">GCM10023226_27520</name>
</gene>
<proteinExistence type="predicted"/>
<dbReference type="PANTHER" id="PTHR36456">
    <property type="entry name" value="UPF0232 PROTEIN SCO3875"/>
    <property type="match status" value="1"/>
</dbReference>
<reference evidence="3" key="1">
    <citation type="journal article" date="2019" name="Int. J. Syst. Evol. Microbiol.">
        <title>The Global Catalogue of Microorganisms (GCM) 10K type strain sequencing project: providing services to taxonomists for standard genome sequencing and annotation.</title>
        <authorList>
            <consortium name="The Broad Institute Genomics Platform"/>
            <consortium name="The Broad Institute Genome Sequencing Center for Infectious Disease"/>
            <person name="Wu L."/>
            <person name="Ma J."/>
        </authorList>
    </citation>
    <scope>NUCLEOTIDE SEQUENCE [LARGE SCALE GENOMIC DNA]</scope>
    <source>
        <strain evidence="3">JCM 18127</strain>
    </source>
</reference>
<evidence type="ECO:0000256" key="1">
    <source>
        <dbReference type="SAM" id="MobiDB-lite"/>
    </source>
</evidence>
<organism evidence="2 3">
    <name type="scientific">Nocardioides nanhaiensis</name>
    <dbReference type="NCBI Taxonomy" id="1476871"/>
    <lineage>
        <taxon>Bacteria</taxon>
        <taxon>Bacillati</taxon>
        <taxon>Actinomycetota</taxon>
        <taxon>Actinomycetes</taxon>
        <taxon>Propionibacteriales</taxon>
        <taxon>Nocardioidaceae</taxon>
        <taxon>Nocardioides</taxon>
    </lineage>
</organism>